<proteinExistence type="predicted"/>
<keyword evidence="5" id="KW-1185">Reference proteome</keyword>
<dbReference type="CDD" id="cd01949">
    <property type="entry name" value="GGDEF"/>
    <property type="match status" value="1"/>
</dbReference>
<dbReference type="InterPro" id="IPR043128">
    <property type="entry name" value="Rev_trsase/Diguanyl_cyclase"/>
</dbReference>
<comment type="caution">
    <text evidence="4">The sequence shown here is derived from an EMBL/GenBank/DDBJ whole genome shotgun (WGS) entry which is preliminary data.</text>
</comment>
<evidence type="ECO:0000256" key="1">
    <source>
        <dbReference type="SAM" id="Phobius"/>
    </source>
</evidence>
<dbReference type="InterPro" id="IPR001633">
    <property type="entry name" value="EAL_dom"/>
</dbReference>
<feature type="domain" description="EAL" evidence="2">
    <location>
        <begin position="377"/>
        <end position="630"/>
    </location>
</feature>
<evidence type="ECO:0000313" key="4">
    <source>
        <dbReference type="EMBL" id="MEE1672268.1"/>
    </source>
</evidence>
<dbReference type="InterPro" id="IPR000160">
    <property type="entry name" value="GGDEF_dom"/>
</dbReference>
<dbReference type="InterPro" id="IPR035919">
    <property type="entry name" value="EAL_sf"/>
</dbReference>
<dbReference type="SMART" id="SM00267">
    <property type="entry name" value="GGDEF"/>
    <property type="match status" value="1"/>
</dbReference>
<dbReference type="PROSITE" id="PS50883">
    <property type="entry name" value="EAL"/>
    <property type="match status" value="1"/>
</dbReference>
<evidence type="ECO:0000259" key="2">
    <source>
        <dbReference type="PROSITE" id="PS50883"/>
    </source>
</evidence>
<dbReference type="Pfam" id="PF00563">
    <property type="entry name" value="EAL"/>
    <property type="match status" value="1"/>
</dbReference>
<keyword evidence="1" id="KW-1133">Transmembrane helix</keyword>
<accession>A0ABU7FYM7</accession>
<dbReference type="CDD" id="cd01948">
    <property type="entry name" value="EAL"/>
    <property type="match status" value="1"/>
</dbReference>
<feature type="transmembrane region" description="Helical" evidence="1">
    <location>
        <begin position="177"/>
        <end position="198"/>
    </location>
</feature>
<dbReference type="InterPro" id="IPR029787">
    <property type="entry name" value="Nucleotide_cyclase"/>
</dbReference>
<dbReference type="SMART" id="SM00052">
    <property type="entry name" value="EAL"/>
    <property type="match status" value="1"/>
</dbReference>
<dbReference type="RefSeq" id="WP_329773568.1">
    <property type="nucleotide sequence ID" value="NZ_JAYDYW010000001.1"/>
</dbReference>
<dbReference type="Proteomes" id="UP001310248">
    <property type="component" value="Unassembled WGS sequence"/>
</dbReference>
<dbReference type="SUPFAM" id="SSF141868">
    <property type="entry name" value="EAL domain-like"/>
    <property type="match status" value="1"/>
</dbReference>
<evidence type="ECO:0000313" key="5">
    <source>
        <dbReference type="Proteomes" id="UP001310248"/>
    </source>
</evidence>
<feature type="transmembrane region" description="Helical" evidence="1">
    <location>
        <begin position="14"/>
        <end position="34"/>
    </location>
</feature>
<protein>
    <submittedName>
        <fullName evidence="4">EAL domain-containing protein</fullName>
    </submittedName>
</protein>
<dbReference type="PANTHER" id="PTHR44757:SF2">
    <property type="entry name" value="BIOFILM ARCHITECTURE MAINTENANCE PROTEIN MBAA"/>
    <property type="match status" value="1"/>
</dbReference>
<evidence type="ECO:0000259" key="3">
    <source>
        <dbReference type="PROSITE" id="PS50887"/>
    </source>
</evidence>
<dbReference type="NCBIfam" id="TIGR00254">
    <property type="entry name" value="GGDEF"/>
    <property type="match status" value="1"/>
</dbReference>
<sequence>MNWLTQLPQKYKKFLISLVVSLFVVSAIISIYQLRQIIQLLESPKSSTSWSVVQLQMEHRRFINSLQLYRLGGVKHSDLMLRYDILWSRFPVLLEGQENAGFHNIKTARQLVRELFQEVQRIEPLLQALPPSHEKFEQVIERLNMYSAPINTLVNKEFQRNSEFDKKTDFRLLQLQLFLSFAIGALLISGSILIVMIVRENHINRYLANHDVLTGLPNRAGLREFIASLENNRRDYAIMVLDLNGFKSINDSYGHEYGDRILNVVAQRLNGQMRHCDYAVRLGGDEFAIVQTRVRSREDCSGFAQRLINVIEKPMSLEDRECFVGTSIGISTALDSQDDWLSILGQADTAMYQAKQESRCSSWQFFEGQMQLAKEREQHLLSQFRDALENQQMSLFYQPILDLANDKVIGAEVQARWEHPVYGWVEQAELVDVAHACGCVVALESWVLRASTQQLKRWQHGLNTNLQLAVSISSSTLHNDLLVLVNKVLIESRILPHRLIINIIDSDQQMLLDCVDAIRELRRIGVSLSLDNFGSAECPLELLNHLPVQYLRGAKSLMSDLLNASDKQPMLIATVMFANRLGVKLLVDGVENQQHLDQLKYITKEVLVLGAAVAAWAPAEEFSPYLRAFADSPSE</sequence>
<dbReference type="InterPro" id="IPR052155">
    <property type="entry name" value="Biofilm_reg_signaling"/>
</dbReference>
<gene>
    <name evidence="4" type="ORF">SNR37_000035</name>
</gene>
<dbReference type="SUPFAM" id="SSF55073">
    <property type="entry name" value="Nucleotide cyclase"/>
    <property type="match status" value="1"/>
</dbReference>
<dbReference type="PROSITE" id="PS50887">
    <property type="entry name" value="GGDEF"/>
    <property type="match status" value="1"/>
</dbReference>
<organism evidence="4 5">
    <name type="scientific">Agarivorans aestuarii</name>
    <dbReference type="NCBI Taxonomy" id="1563703"/>
    <lineage>
        <taxon>Bacteria</taxon>
        <taxon>Pseudomonadati</taxon>
        <taxon>Pseudomonadota</taxon>
        <taxon>Gammaproteobacteria</taxon>
        <taxon>Alteromonadales</taxon>
        <taxon>Alteromonadaceae</taxon>
        <taxon>Agarivorans</taxon>
    </lineage>
</organism>
<dbReference type="Gene3D" id="3.20.20.450">
    <property type="entry name" value="EAL domain"/>
    <property type="match status" value="1"/>
</dbReference>
<keyword evidence="1" id="KW-0812">Transmembrane</keyword>
<dbReference type="Pfam" id="PF00990">
    <property type="entry name" value="GGDEF"/>
    <property type="match status" value="1"/>
</dbReference>
<feature type="domain" description="GGDEF" evidence="3">
    <location>
        <begin position="234"/>
        <end position="368"/>
    </location>
</feature>
<dbReference type="Gene3D" id="3.30.70.270">
    <property type="match status" value="1"/>
</dbReference>
<dbReference type="EMBL" id="JAYDYW010000001">
    <property type="protein sequence ID" value="MEE1672268.1"/>
    <property type="molecule type" value="Genomic_DNA"/>
</dbReference>
<dbReference type="PANTHER" id="PTHR44757">
    <property type="entry name" value="DIGUANYLATE CYCLASE DGCP"/>
    <property type="match status" value="1"/>
</dbReference>
<keyword evidence="1" id="KW-0472">Membrane</keyword>
<reference evidence="5" key="1">
    <citation type="submission" date="2023-07" db="EMBL/GenBank/DDBJ databases">
        <title>Draft genome sequence of Agarivorans aestuarii strain ZMCS4, a CAZymes producing bacteria isolated from the marine brown algae Clodostephus spongiosus.</title>
        <authorList>
            <person name="Lorente B."/>
            <person name="Cabral C."/>
            <person name="Frias J."/>
            <person name="Faria J."/>
            <person name="Toubarro D."/>
        </authorList>
    </citation>
    <scope>NUCLEOTIDE SEQUENCE [LARGE SCALE GENOMIC DNA]</scope>
    <source>
        <strain evidence="5">ZMCS4</strain>
    </source>
</reference>
<name>A0ABU7FYM7_9ALTE</name>